<comment type="catalytic activity">
    <reaction evidence="1">
        <text>ATP + protein L-histidine = ADP + protein N-phospho-L-histidine.</text>
        <dbReference type="EC" id="2.7.13.3"/>
    </reaction>
</comment>
<dbReference type="Pfam" id="PF02518">
    <property type="entry name" value="HATPase_c"/>
    <property type="match status" value="1"/>
</dbReference>
<dbReference type="CDD" id="cd06225">
    <property type="entry name" value="HAMP"/>
    <property type="match status" value="1"/>
</dbReference>
<evidence type="ECO:0000256" key="5">
    <source>
        <dbReference type="ARBA" id="ARBA00022553"/>
    </source>
</evidence>
<evidence type="ECO:0000256" key="6">
    <source>
        <dbReference type="ARBA" id="ARBA00022679"/>
    </source>
</evidence>
<dbReference type="SUPFAM" id="SSF47384">
    <property type="entry name" value="Homodimeric domain of signal transducing histidine kinase"/>
    <property type="match status" value="1"/>
</dbReference>
<dbReference type="InterPro" id="IPR011006">
    <property type="entry name" value="CheY-like_superfamily"/>
</dbReference>
<dbReference type="Gene3D" id="3.30.565.10">
    <property type="entry name" value="Histidine kinase-like ATPase, C-terminal domain"/>
    <property type="match status" value="1"/>
</dbReference>
<evidence type="ECO:0000256" key="3">
    <source>
        <dbReference type="ARBA" id="ARBA00012438"/>
    </source>
</evidence>
<dbReference type="InterPro" id="IPR036641">
    <property type="entry name" value="HPT_dom_sf"/>
</dbReference>
<dbReference type="PROSITE" id="PS50109">
    <property type="entry name" value="HIS_KIN"/>
    <property type="match status" value="1"/>
</dbReference>
<dbReference type="InterPro" id="IPR036097">
    <property type="entry name" value="HisK_dim/P_sf"/>
</dbReference>
<dbReference type="Proteomes" id="UP000192907">
    <property type="component" value="Unassembled WGS sequence"/>
</dbReference>
<dbReference type="RefSeq" id="WP_132321624.1">
    <property type="nucleotide sequence ID" value="NZ_FWZT01000016.1"/>
</dbReference>
<dbReference type="Pfam" id="PF00672">
    <property type="entry name" value="HAMP"/>
    <property type="match status" value="1"/>
</dbReference>
<evidence type="ECO:0000256" key="14">
    <source>
        <dbReference type="PROSITE-ProRule" id="PRU00110"/>
    </source>
</evidence>
<dbReference type="InterPro" id="IPR004358">
    <property type="entry name" value="Sig_transdc_His_kin-like_C"/>
</dbReference>
<evidence type="ECO:0000259" key="19">
    <source>
        <dbReference type="PROSITE" id="PS50110"/>
    </source>
</evidence>
<dbReference type="SMART" id="SM00387">
    <property type="entry name" value="HATPase_c"/>
    <property type="match status" value="1"/>
</dbReference>
<evidence type="ECO:0000313" key="23">
    <source>
        <dbReference type="Proteomes" id="UP000192907"/>
    </source>
</evidence>
<evidence type="ECO:0000256" key="4">
    <source>
        <dbReference type="ARBA" id="ARBA00022475"/>
    </source>
</evidence>
<feature type="domain" description="Response regulatory" evidence="19">
    <location>
        <begin position="532"/>
        <end position="652"/>
    </location>
</feature>
<keyword evidence="9 22" id="KW-0418">Kinase</keyword>
<dbReference type="SMART" id="SM00304">
    <property type="entry name" value="HAMP"/>
    <property type="match status" value="1"/>
</dbReference>
<dbReference type="PRINTS" id="PR00344">
    <property type="entry name" value="BCTRLSENSOR"/>
</dbReference>
<dbReference type="InterPro" id="IPR036890">
    <property type="entry name" value="HATPase_C_sf"/>
</dbReference>
<dbReference type="PANTHER" id="PTHR45339">
    <property type="entry name" value="HYBRID SIGNAL TRANSDUCTION HISTIDINE KINASE J"/>
    <property type="match status" value="1"/>
</dbReference>
<dbReference type="Pfam" id="PF00512">
    <property type="entry name" value="HisKA"/>
    <property type="match status" value="1"/>
</dbReference>
<feature type="coiled-coil region" evidence="16">
    <location>
        <begin position="217"/>
        <end position="244"/>
    </location>
</feature>
<evidence type="ECO:0000256" key="11">
    <source>
        <dbReference type="ARBA" id="ARBA00022989"/>
    </source>
</evidence>
<protein>
    <recommendedName>
        <fullName evidence="3">histidine kinase</fullName>
        <ecNumber evidence="3">2.7.13.3</ecNumber>
    </recommendedName>
</protein>
<dbReference type="Gene3D" id="6.10.340.10">
    <property type="match status" value="1"/>
</dbReference>
<evidence type="ECO:0000259" key="18">
    <source>
        <dbReference type="PROSITE" id="PS50109"/>
    </source>
</evidence>
<dbReference type="FunFam" id="3.30.565.10:FF:000078">
    <property type="entry name" value="Two-component sensor histidine kinase"/>
    <property type="match status" value="1"/>
</dbReference>
<dbReference type="SMART" id="SM00388">
    <property type="entry name" value="HisKA"/>
    <property type="match status" value="1"/>
</dbReference>
<keyword evidence="8" id="KW-0547">Nucleotide-binding</keyword>
<feature type="modified residue" description="4-aspartylphosphate" evidence="15">
    <location>
        <position position="582"/>
    </location>
</feature>
<evidence type="ECO:0000259" key="21">
    <source>
        <dbReference type="PROSITE" id="PS50894"/>
    </source>
</evidence>
<dbReference type="CDD" id="cd17546">
    <property type="entry name" value="REC_hyHK_CKI1_RcsC-like"/>
    <property type="match status" value="1"/>
</dbReference>
<dbReference type="Pfam" id="PF01627">
    <property type="entry name" value="Hpt"/>
    <property type="match status" value="1"/>
</dbReference>
<dbReference type="SUPFAM" id="SSF158472">
    <property type="entry name" value="HAMP domain-like"/>
    <property type="match status" value="1"/>
</dbReference>
<dbReference type="GO" id="GO:0005524">
    <property type="term" value="F:ATP binding"/>
    <property type="evidence" value="ECO:0007669"/>
    <property type="project" value="UniProtKB-KW"/>
</dbReference>
<dbReference type="InterPro" id="IPR003661">
    <property type="entry name" value="HisK_dim/P_dom"/>
</dbReference>
<dbReference type="EC" id="2.7.13.3" evidence="3"/>
<dbReference type="SUPFAM" id="SSF47226">
    <property type="entry name" value="Histidine-containing phosphotransfer domain, HPT domain"/>
    <property type="match status" value="1"/>
</dbReference>
<dbReference type="OrthoDB" id="9810730at2"/>
<feature type="modified residue" description="Phosphohistidine" evidence="14">
    <location>
        <position position="726"/>
    </location>
</feature>
<feature type="transmembrane region" description="Helical" evidence="17">
    <location>
        <begin position="153"/>
        <end position="175"/>
    </location>
</feature>
<keyword evidence="13 17" id="KW-0472">Membrane</keyword>
<dbReference type="CDD" id="cd16922">
    <property type="entry name" value="HATPase_EvgS-ArcB-TorS-like"/>
    <property type="match status" value="1"/>
</dbReference>
<dbReference type="InterPro" id="IPR003594">
    <property type="entry name" value="HATPase_dom"/>
</dbReference>
<feature type="domain" description="Histidine kinase" evidence="18">
    <location>
        <begin position="254"/>
        <end position="474"/>
    </location>
</feature>
<gene>
    <name evidence="22" type="ORF">SAMN06296036_116150</name>
</gene>
<feature type="domain" description="HAMP" evidence="20">
    <location>
        <begin position="173"/>
        <end position="225"/>
    </location>
</feature>
<keyword evidence="6" id="KW-0808">Transferase</keyword>
<dbReference type="SUPFAM" id="SSF52172">
    <property type="entry name" value="CheY-like"/>
    <property type="match status" value="1"/>
</dbReference>
<dbReference type="PANTHER" id="PTHR45339:SF1">
    <property type="entry name" value="HYBRID SIGNAL TRANSDUCTION HISTIDINE KINASE J"/>
    <property type="match status" value="1"/>
</dbReference>
<dbReference type="CDD" id="cd00082">
    <property type="entry name" value="HisKA"/>
    <property type="match status" value="1"/>
</dbReference>
<dbReference type="Gene3D" id="1.10.287.130">
    <property type="match status" value="1"/>
</dbReference>
<dbReference type="AlphaFoldDB" id="A0A1Y6C9Y2"/>
<evidence type="ECO:0000256" key="17">
    <source>
        <dbReference type="SAM" id="Phobius"/>
    </source>
</evidence>
<dbReference type="Gene3D" id="1.20.120.160">
    <property type="entry name" value="HPT domain"/>
    <property type="match status" value="1"/>
</dbReference>
<evidence type="ECO:0000256" key="10">
    <source>
        <dbReference type="ARBA" id="ARBA00022840"/>
    </source>
</evidence>
<accession>A0A1Y6C9Y2</accession>
<evidence type="ECO:0000256" key="7">
    <source>
        <dbReference type="ARBA" id="ARBA00022692"/>
    </source>
</evidence>
<reference evidence="23" key="1">
    <citation type="submission" date="2017-04" db="EMBL/GenBank/DDBJ databases">
        <authorList>
            <person name="Varghese N."/>
            <person name="Submissions S."/>
        </authorList>
    </citation>
    <scope>NUCLEOTIDE SEQUENCE [LARGE SCALE GENOMIC DNA]</scope>
    <source>
        <strain evidence="23">RKEM611</strain>
    </source>
</reference>
<dbReference type="STRING" id="1513793.SAMN06296036_116150"/>
<dbReference type="SUPFAM" id="SSF55874">
    <property type="entry name" value="ATPase domain of HSP90 chaperone/DNA topoisomerase II/histidine kinase"/>
    <property type="match status" value="1"/>
</dbReference>
<evidence type="ECO:0000256" key="15">
    <source>
        <dbReference type="PROSITE-ProRule" id="PRU00169"/>
    </source>
</evidence>
<dbReference type="InterPro" id="IPR003660">
    <property type="entry name" value="HAMP_dom"/>
</dbReference>
<comment type="subcellular location">
    <subcellularLocation>
        <location evidence="2">Cell membrane</location>
        <topology evidence="2">Multi-pass membrane protein</topology>
    </subcellularLocation>
</comment>
<keyword evidence="7 17" id="KW-0812">Transmembrane</keyword>
<name>A0A1Y6C9Y2_9BACT</name>
<sequence>MSFRTKTIIGIAIIEIFLVSILVGRNVVNLQDQAAKDIESRAETVATLFASISKDALISFDVASLQDYVKEIVVNEGVEYARVRTGEKTLAEYGRAETLNKVFVKDLSLDQVDDGIFDSTVDISESNRIFGRVEIGISTTESTAMIAKAQNRALSIAVLGLTLSALFSYILGTYLTMKLRKIQYAAQKISDGDFSVSLDDQGRDELGQTAKAINSMSKNLDESILALTKEKRALTKEKEKSEAANKAKSLFLANMSHEIRTPLNAIIALSSLLSRQRLESSIGDKIEKIQISSESLLAQVNDILDISKIEASEFTLDSSAFNLQELIHKVATMARTPAASQGIDFICEVDPILNGQVELDQGRLRQVLTNLVSNAIKFTQRGFVELSVTAEAKGNYYQVKFTVRDTGIGISKERQSELFKPFVQADISTTRQFGGTGLGLSISQEIVQRMGSRIELSSDEGLGSKFSFTLDIEIDQDVTTPTNPKLKDEQKTQLAHISETVDTPSEVSDLKNDESQSLPNIEEQEAQEDKCKILLVEDNEMNRQVMTALMETLGYQMEIAEDGNIGVERFQANGPYDIVLMDLQMPNMDGFEAATSIRKFEKDHHLNSTPIITMTANALEKEKKRSQEVGMNDYLTKPVTVDSVEHILKKWCSDHETRSEPKKVVDTSQTIDQSVLESLKSLNSPRSPNFYQNQLTGFLNTKDRIFGEIDQAIKNNNTSELAGLVHYFKTSCGIVGAKGLWALCKDLEQLASDNPSLQDCIACFELMATEAESVQEILKGELIEAEYLTAN</sequence>
<evidence type="ECO:0000256" key="16">
    <source>
        <dbReference type="SAM" id="Coils"/>
    </source>
</evidence>
<evidence type="ECO:0000256" key="2">
    <source>
        <dbReference type="ARBA" id="ARBA00004651"/>
    </source>
</evidence>
<dbReference type="PROSITE" id="PS50894">
    <property type="entry name" value="HPT"/>
    <property type="match status" value="1"/>
</dbReference>
<evidence type="ECO:0000256" key="1">
    <source>
        <dbReference type="ARBA" id="ARBA00000085"/>
    </source>
</evidence>
<dbReference type="InterPro" id="IPR001789">
    <property type="entry name" value="Sig_transdc_resp-reg_receiver"/>
</dbReference>
<keyword evidence="23" id="KW-1185">Reference proteome</keyword>
<dbReference type="InterPro" id="IPR008207">
    <property type="entry name" value="Sig_transdc_His_kin_Hpt_dom"/>
</dbReference>
<dbReference type="PROSITE" id="PS50110">
    <property type="entry name" value="RESPONSE_REGULATORY"/>
    <property type="match status" value="1"/>
</dbReference>
<evidence type="ECO:0000313" key="22">
    <source>
        <dbReference type="EMBL" id="SMF53675.1"/>
    </source>
</evidence>
<feature type="domain" description="HPt" evidence="21">
    <location>
        <begin position="687"/>
        <end position="781"/>
    </location>
</feature>
<evidence type="ECO:0000256" key="9">
    <source>
        <dbReference type="ARBA" id="ARBA00022777"/>
    </source>
</evidence>
<feature type="transmembrane region" description="Helical" evidence="17">
    <location>
        <begin position="6"/>
        <end position="28"/>
    </location>
</feature>
<proteinExistence type="predicted"/>
<evidence type="ECO:0000256" key="13">
    <source>
        <dbReference type="ARBA" id="ARBA00023136"/>
    </source>
</evidence>
<keyword evidence="5 15" id="KW-0597">Phosphoprotein</keyword>
<evidence type="ECO:0000259" key="20">
    <source>
        <dbReference type="PROSITE" id="PS50885"/>
    </source>
</evidence>
<organism evidence="22 23">
    <name type="scientific">Pseudobacteriovorax antillogorgiicola</name>
    <dbReference type="NCBI Taxonomy" id="1513793"/>
    <lineage>
        <taxon>Bacteria</taxon>
        <taxon>Pseudomonadati</taxon>
        <taxon>Bdellovibrionota</taxon>
        <taxon>Oligoflexia</taxon>
        <taxon>Oligoflexales</taxon>
        <taxon>Pseudobacteriovoracaceae</taxon>
        <taxon>Pseudobacteriovorax</taxon>
    </lineage>
</organism>
<evidence type="ECO:0000256" key="12">
    <source>
        <dbReference type="ARBA" id="ARBA00023012"/>
    </source>
</evidence>
<evidence type="ECO:0000256" key="8">
    <source>
        <dbReference type="ARBA" id="ARBA00022741"/>
    </source>
</evidence>
<dbReference type="InterPro" id="IPR005467">
    <property type="entry name" value="His_kinase_dom"/>
</dbReference>
<dbReference type="GO" id="GO:0005886">
    <property type="term" value="C:plasma membrane"/>
    <property type="evidence" value="ECO:0007669"/>
    <property type="project" value="UniProtKB-SubCell"/>
</dbReference>
<dbReference type="Pfam" id="PF00072">
    <property type="entry name" value="Response_reg"/>
    <property type="match status" value="1"/>
</dbReference>
<keyword evidence="4" id="KW-1003">Cell membrane</keyword>
<dbReference type="EMBL" id="FWZT01000016">
    <property type="protein sequence ID" value="SMF53675.1"/>
    <property type="molecule type" value="Genomic_DNA"/>
</dbReference>
<dbReference type="PROSITE" id="PS50885">
    <property type="entry name" value="HAMP"/>
    <property type="match status" value="1"/>
</dbReference>
<keyword evidence="10" id="KW-0067">ATP-binding</keyword>
<dbReference type="GO" id="GO:0000155">
    <property type="term" value="F:phosphorelay sensor kinase activity"/>
    <property type="evidence" value="ECO:0007669"/>
    <property type="project" value="InterPro"/>
</dbReference>
<dbReference type="SMART" id="SM00448">
    <property type="entry name" value="REC"/>
    <property type="match status" value="1"/>
</dbReference>
<keyword evidence="12" id="KW-0902">Two-component regulatory system</keyword>
<keyword evidence="16" id="KW-0175">Coiled coil</keyword>
<dbReference type="Gene3D" id="3.40.50.2300">
    <property type="match status" value="1"/>
</dbReference>
<keyword evidence="11 17" id="KW-1133">Transmembrane helix</keyword>